<evidence type="ECO:0000313" key="2">
    <source>
        <dbReference type="EMBL" id="MBB2200804.1"/>
    </source>
</evidence>
<keyword evidence="3" id="KW-1185">Reference proteome</keyword>
<reference evidence="2 3" key="1">
    <citation type="submission" date="2020-04" db="EMBL/GenBank/DDBJ databases">
        <title>Description of novel Gluconacetobacter.</title>
        <authorList>
            <person name="Sombolestani A."/>
        </authorList>
    </citation>
    <scope>NUCLEOTIDE SEQUENCE [LARGE SCALE GENOMIC DNA]</scope>
    <source>
        <strain evidence="2 3">LMG 27802</strain>
    </source>
</reference>
<accession>A0A7W4K5I9</accession>
<dbReference type="SUPFAM" id="SSF103473">
    <property type="entry name" value="MFS general substrate transporter"/>
    <property type="match status" value="1"/>
</dbReference>
<dbReference type="RefSeq" id="WP_182955007.1">
    <property type="nucleotide sequence ID" value="NZ_JABEQM010000003.1"/>
</dbReference>
<sequence length="114" mass="11958">MLSFLMADVQDNLGAFLTGLLAAYGWPAADIGTAIAAGGAGTVTLRLLGGWALDTLSSRRAILAGCRVVTALSVTIAALFPDVWQIRPRPLSGRQRGRPVLAPAGAHQPPDRRR</sequence>
<feature type="region of interest" description="Disordered" evidence="1">
    <location>
        <begin position="90"/>
        <end position="114"/>
    </location>
</feature>
<evidence type="ECO:0000313" key="3">
    <source>
        <dbReference type="Proteomes" id="UP000578030"/>
    </source>
</evidence>
<gene>
    <name evidence="2" type="ORF">HLH28_04305</name>
</gene>
<name>A0A7W4K5I9_9PROT</name>
<protein>
    <submittedName>
        <fullName evidence="2">Uncharacterized protein</fullName>
    </submittedName>
</protein>
<dbReference type="EMBL" id="JABEQM010000003">
    <property type="protein sequence ID" value="MBB2200804.1"/>
    <property type="molecule type" value="Genomic_DNA"/>
</dbReference>
<comment type="caution">
    <text evidence="2">The sequence shown here is derived from an EMBL/GenBank/DDBJ whole genome shotgun (WGS) entry which is preliminary data.</text>
</comment>
<dbReference type="Proteomes" id="UP000578030">
    <property type="component" value="Unassembled WGS sequence"/>
</dbReference>
<dbReference type="InterPro" id="IPR036259">
    <property type="entry name" value="MFS_trans_sf"/>
</dbReference>
<organism evidence="2 3">
    <name type="scientific">Gluconacetobacter tumulisoli</name>
    <dbReference type="NCBI Taxonomy" id="1286189"/>
    <lineage>
        <taxon>Bacteria</taxon>
        <taxon>Pseudomonadati</taxon>
        <taxon>Pseudomonadota</taxon>
        <taxon>Alphaproteobacteria</taxon>
        <taxon>Acetobacterales</taxon>
        <taxon>Acetobacteraceae</taxon>
        <taxon>Gluconacetobacter</taxon>
    </lineage>
</organism>
<proteinExistence type="predicted"/>
<dbReference type="Gene3D" id="1.20.1250.20">
    <property type="entry name" value="MFS general substrate transporter like domains"/>
    <property type="match status" value="1"/>
</dbReference>
<evidence type="ECO:0000256" key="1">
    <source>
        <dbReference type="SAM" id="MobiDB-lite"/>
    </source>
</evidence>
<dbReference type="AlphaFoldDB" id="A0A7W4K5I9"/>